<name>A0A934HT69_9CLOT</name>
<dbReference type="InterPro" id="IPR032816">
    <property type="entry name" value="VTT_dom"/>
</dbReference>
<keyword evidence="2 6" id="KW-1003">Cell membrane</keyword>
<dbReference type="Pfam" id="PF09335">
    <property type="entry name" value="VTT_dom"/>
    <property type="match status" value="1"/>
</dbReference>
<evidence type="ECO:0000256" key="3">
    <source>
        <dbReference type="ARBA" id="ARBA00022692"/>
    </source>
</evidence>
<reference evidence="8" key="1">
    <citation type="submission" date="2020-12" db="EMBL/GenBank/DDBJ databases">
        <title>Clostridium thailandense sp. nov., a novel acetogenic bacterium isolated from peat land soil in Thailand.</title>
        <authorList>
            <person name="Chaikitkaew S."/>
            <person name="Birkeland N.K."/>
        </authorList>
    </citation>
    <scope>NUCLEOTIDE SEQUENCE</scope>
    <source>
        <strain evidence="8">DSM 17425</strain>
    </source>
</reference>
<protein>
    <recommendedName>
        <fullName evidence="6">TVP38/TMEM64 family membrane protein</fullName>
    </recommendedName>
</protein>
<evidence type="ECO:0000256" key="4">
    <source>
        <dbReference type="ARBA" id="ARBA00022989"/>
    </source>
</evidence>
<comment type="caution">
    <text evidence="8">The sequence shown here is derived from an EMBL/GenBank/DDBJ whole genome shotgun (WGS) entry which is preliminary data.</text>
</comment>
<evidence type="ECO:0000256" key="6">
    <source>
        <dbReference type="RuleBase" id="RU366058"/>
    </source>
</evidence>
<comment type="subcellular location">
    <subcellularLocation>
        <location evidence="1 6">Cell membrane</location>
        <topology evidence="1 6">Multi-pass membrane protein</topology>
    </subcellularLocation>
</comment>
<feature type="transmembrane region" description="Helical" evidence="6">
    <location>
        <begin position="12"/>
        <end position="35"/>
    </location>
</feature>
<keyword evidence="4 6" id="KW-1133">Transmembrane helix</keyword>
<gene>
    <name evidence="8" type="ORF">I6U51_01675</name>
</gene>
<feature type="transmembrane region" description="Helical" evidence="6">
    <location>
        <begin position="163"/>
        <end position="181"/>
    </location>
</feature>
<dbReference type="PANTHER" id="PTHR12677:SF59">
    <property type="entry name" value="GOLGI APPARATUS MEMBRANE PROTEIN TVP38-RELATED"/>
    <property type="match status" value="1"/>
</dbReference>
<dbReference type="InterPro" id="IPR015414">
    <property type="entry name" value="TMEM64"/>
</dbReference>
<dbReference type="AlphaFoldDB" id="A0A934HT69"/>
<feature type="transmembrane region" description="Helical" evidence="6">
    <location>
        <begin position="47"/>
        <end position="67"/>
    </location>
</feature>
<evidence type="ECO:0000256" key="1">
    <source>
        <dbReference type="ARBA" id="ARBA00004651"/>
    </source>
</evidence>
<evidence type="ECO:0000256" key="5">
    <source>
        <dbReference type="ARBA" id="ARBA00023136"/>
    </source>
</evidence>
<comment type="similarity">
    <text evidence="6">Belongs to the TVP38/TMEM64 family.</text>
</comment>
<keyword evidence="3 6" id="KW-0812">Transmembrane</keyword>
<feature type="transmembrane region" description="Helical" evidence="6">
    <location>
        <begin position="79"/>
        <end position="104"/>
    </location>
</feature>
<feature type="transmembrane region" description="Helical" evidence="6">
    <location>
        <begin position="193"/>
        <end position="210"/>
    </location>
</feature>
<evidence type="ECO:0000313" key="9">
    <source>
        <dbReference type="Proteomes" id="UP000622687"/>
    </source>
</evidence>
<feature type="transmembrane region" description="Helical" evidence="6">
    <location>
        <begin position="131"/>
        <end position="151"/>
    </location>
</feature>
<dbReference type="Proteomes" id="UP000622687">
    <property type="component" value="Unassembled WGS sequence"/>
</dbReference>
<keyword evidence="9" id="KW-1185">Reference proteome</keyword>
<feature type="domain" description="VTT" evidence="7">
    <location>
        <begin position="67"/>
        <end position="183"/>
    </location>
</feature>
<dbReference type="GO" id="GO:0005886">
    <property type="term" value="C:plasma membrane"/>
    <property type="evidence" value="ECO:0007669"/>
    <property type="project" value="UniProtKB-SubCell"/>
</dbReference>
<dbReference type="PANTHER" id="PTHR12677">
    <property type="entry name" value="GOLGI APPARATUS MEMBRANE PROTEIN TVP38-RELATED"/>
    <property type="match status" value="1"/>
</dbReference>
<proteinExistence type="inferred from homology"/>
<evidence type="ECO:0000256" key="2">
    <source>
        <dbReference type="ARBA" id="ARBA00022475"/>
    </source>
</evidence>
<evidence type="ECO:0000259" key="7">
    <source>
        <dbReference type="Pfam" id="PF09335"/>
    </source>
</evidence>
<dbReference type="EMBL" id="JAEEGB010000003">
    <property type="protein sequence ID" value="MBI6871414.1"/>
    <property type="molecule type" value="Genomic_DNA"/>
</dbReference>
<evidence type="ECO:0000313" key="8">
    <source>
        <dbReference type="EMBL" id="MBI6871414.1"/>
    </source>
</evidence>
<keyword evidence="5 6" id="KW-0472">Membrane</keyword>
<organism evidence="8 9">
    <name type="scientific">Clostridium aciditolerans</name>
    <dbReference type="NCBI Taxonomy" id="339861"/>
    <lineage>
        <taxon>Bacteria</taxon>
        <taxon>Bacillati</taxon>
        <taxon>Bacillota</taxon>
        <taxon>Clostridia</taxon>
        <taxon>Eubacteriales</taxon>
        <taxon>Clostridiaceae</taxon>
        <taxon>Clostridium</taxon>
    </lineage>
</organism>
<accession>A0A934HT69</accession>
<sequence>MVVSKGKSNVTKILMLILVAFFIAICYKCGMFTNYDSASIKNYINSFGILAPIIYIIMFTLVPLTLFPDSILAVSGGMAFGLFYGTLYTIIGAVFGATLSFYMARYLGRDFVNKLVHGKGKWFEDGVEKRGFFIVLMLRLIPLVPFDIISYGAGLSKIKFKDFLFGTVIGIIPGVLIFTNLGDKCIDTSSSSFIISIALLILLFAFSYIMKKKISFKNLQEDIVKE</sequence>